<sequence length="208" mass="24844">MARKLKTKKLDRKEVKKEILENGEVHMFLFSVYKASGYLLDRFRLFNQLGLNRYCPEPNRELDMKKVKIKSMGNYPMLENYEGLKSLIEQTVRMTFLFHSPEMKKKYNFDKKIYRDRGMHDALYDGLRELFDKHYSEKWKDDLPCEDPEVAEALTTLKDIIVNFKVVQMFTDKDLDIDARLRKYSRTLITKFNKHFLPYTAEIIESGS</sequence>
<name>A0A8S5LEZ1_9CAUD</name>
<evidence type="ECO:0000313" key="1">
    <source>
        <dbReference type="EMBL" id="DAD68419.1"/>
    </source>
</evidence>
<proteinExistence type="predicted"/>
<dbReference type="EMBL" id="BK014701">
    <property type="protein sequence ID" value="DAD68419.1"/>
    <property type="molecule type" value="Genomic_DNA"/>
</dbReference>
<reference evidence="1" key="1">
    <citation type="journal article" date="2021" name="Proc. Natl. Acad. Sci. U.S.A.">
        <title>A Catalog of Tens of Thousands of Viruses from Human Metagenomes Reveals Hidden Associations with Chronic Diseases.</title>
        <authorList>
            <person name="Tisza M.J."/>
            <person name="Buck C.B."/>
        </authorList>
    </citation>
    <scope>NUCLEOTIDE SEQUENCE</scope>
    <source>
        <strain evidence="1">CtTic26</strain>
    </source>
</reference>
<organism evidence="1">
    <name type="scientific">Siphoviridae sp. ctTic26</name>
    <dbReference type="NCBI Taxonomy" id="2823583"/>
    <lineage>
        <taxon>Viruses</taxon>
        <taxon>Duplodnaviria</taxon>
        <taxon>Heunggongvirae</taxon>
        <taxon>Uroviricota</taxon>
        <taxon>Caudoviricetes</taxon>
    </lineage>
</organism>
<accession>A0A8S5LEZ1</accession>
<protein>
    <submittedName>
        <fullName evidence="1">Uncharacterized protein</fullName>
    </submittedName>
</protein>